<reference evidence="1" key="1">
    <citation type="submission" date="2020-05" db="EMBL/GenBank/DDBJ databases">
        <authorList>
            <person name="Chiriac C."/>
            <person name="Salcher M."/>
            <person name="Ghai R."/>
            <person name="Kavagutti S V."/>
        </authorList>
    </citation>
    <scope>NUCLEOTIDE SEQUENCE</scope>
</reference>
<dbReference type="EMBL" id="CAEZTO010000031">
    <property type="protein sequence ID" value="CAB4577402.1"/>
    <property type="molecule type" value="Genomic_DNA"/>
</dbReference>
<dbReference type="AlphaFoldDB" id="A0A6J6ELX4"/>
<dbReference type="Pfam" id="PF10712">
    <property type="entry name" value="NAD-GH"/>
    <property type="match status" value="1"/>
</dbReference>
<proteinExistence type="predicted"/>
<protein>
    <submittedName>
        <fullName evidence="1">Unannotated protein</fullName>
    </submittedName>
</protein>
<dbReference type="InterPro" id="IPR019651">
    <property type="entry name" value="Glutamate_DH_NAD-spec"/>
</dbReference>
<name>A0A6J6ELX4_9ZZZZ</name>
<organism evidence="1">
    <name type="scientific">freshwater metagenome</name>
    <dbReference type="NCBI Taxonomy" id="449393"/>
    <lineage>
        <taxon>unclassified sequences</taxon>
        <taxon>metagenomes</taxon>
        <taxon>ecological metagenomes</taxon>
    </lineage>
</organism>
<sequence length="84" mass="8868">MALDRRDGAVNVGNSLALGGLANQDVAVLGEGHHRRGGSEALGIGNDLRFTRLQHGHRAIGGSQVNSYCSTHLFLLISKLYGLS</sequence>
<evidence type="ECO:0000313" key="1">
    <source>
        <dbReference type="EMBL" id="CAB4577402.1"/>
    </source>
</evidence>
<accession>A0A6J6ELX4</accession>
<gene>
    <name evidence="1" type="ORF">UFOPK1693_01103</name>
</gene>